<dbReference type="GO" id="GO:0016020">
    <property type="term" value="C:membrane"/>
    <property type="evidence" value="ECO:0007669"/>
    <property type="project" value="UniProtKB-SubCell"/>
</dbReference>
<keyword evidence="3 7" id="KW-0812">Transmembrane</keyword>
<evidence type="ECO:0000256" key="5">
    <source>
        <dbReference type="ARBA" id="ARBA00023136"/>
    </source>
</evidence>
<feature type="transmembrane region" description="Helical" evidence="7">
    <location>
        <begin position="140"/>
        <end position="157"/>
    </location>
</feature>
<feature type="compositionally biased region" description="Basic residues" evidence="6">
    <location>
        <begin position="332"/>
        <end position="341"/>
    </location>
</feature>
<evidence type="ECO:0000256" key="7">
    <source>
        <dbReference type="SAM" id="Phobius"/>
    </source>
</evidence>
<feature type="region of interest" description="Disordered" evidence="6">
    <location>
        <begin position="306"/>
        <end position="352"/>
    </location>
</feature>
<dbReference type="InterPro" id="IPR036259">
    <property type="entry name" value="MFS_trans_sf"/>
</dbReference>
<organism evidence="8 9">
    <name type="scientific">Plasmodium malariae</name>
    <dbReference type="NCBI Taxonomy" id="5858"/>
    <lineage>
        <taxon>Eukaryota</taxon>
        <taxon>Sar</taxon>
        <taxon>Alveolata</taxon>
        <taxon>Apicomplexa</taxon>
        <taxon>Aconoidasida</taxon>
        <taxon>Haemosporida</taxon>
        <taxon>Plasmodiidae</taxon>
        <taxon>Plasmodium</taxon>
        <taxon>Plasmodium (Plasmodium)</taxon>
    </lineage>
</organism>
<feature type="transmembrane region" description="Helical" evidence="7">
    <location>
        <begin position="551"/>
        <end position="568"/>
    </location>
</feature>
<reference evidence="8 9" key="1">
    <citation type="submission" date="2016-06" db="EMBL/GenBank/DDBJ databases">
        <authorList>
            <consortium name="Pathogen Informatics"/>
        </authorList>
    </citation>
    <scope>NUCLEOTIDE SEQUENCE [LARGE SCALE GENOMIC DNA]</scope>
    <source>
        <strain evidence="8">PmlGA01</strain>
    </source>
</reference>
<sequence length="594" mass="66893">MNILPRRVVPYVVLLGAFLYNLNIGIINSYGNLNIYLTSYLRHKGQNVTYKSVSLIYELTVITLGISMLVGNVVQQKLGERMTILICSFTTFLSFYLSSIYAHSYYLLCLFMGFCYAVGYGICFTIPLSCAYKHFKTNRGLISGIVISAISLSPFMYCPLQTLLINRRNVLPVKEENGSKELYFDDIDVLNRVPYLLFVQSIIFLIFGTLGGYLATIKCEEDNSPSNIQNNHSEKIKNIHSVERDATDLERNEHTSLTGGKGKNSAYGESTLVRNGVDYTTNNDNVSGNNVGGNNVGGNNVGRSNIGGSNVGGSNVGGSNIGDNNKNYHFAKPFKKKKNKKKNDGALNGKEENLHNESEEHLIVNNSCNNNSTHNSNNMKKQKFFFFSNLLNFNNIYADNHVSKYYNKKCTEDVFFIILWMSIVFFNCYINFIIMYWKIIGITYTSVEDKLITLNGSFINSISNIAGRLIWGTIYDKFKLNITLLFLGISITFACFLLPAISHIYVLYVFVCALFYFCIGGSFVTIPIITLKKYGEQHFPLNMSILYTTRIANTFLCSFVVHICYNLFTLRCLSVAFGFISLLSTISMFILAKS</sequence>
<protein>
    <submittedName>
        <fullName evidence="8">Monocarboxylate transporter, putative</fullName>
    </submittedName>
</protein>
<evidence type="ECO:0000256" key="2">
    <source>
        <dbReference type="ARBA" id="ARBA00022448"/>
    </source>
</evidence>
<feature type="transmembrane region" description="Helical" evidence="7">
    <location>
        <begin position="195"/>
        <end position="215"/>
    </location>
</feature>
<dbReference type="PANTHER" id="PTHR43385:SF1">
    <property type="entry name" value="RIBOFLAVIN TRANSPORTER RIBJ"/>
    <property type="match status" value="1"/>
</dbReference>
<keyword evidence="2" id="KW-0813">Transport</keyword>
<dbReference type="PANTHER" id="PTHR43385">
    <property type="entry name" value="RIBOFLAVIN TRANSPORTER RIBJ"/>
    <property type="match status" value="1"/>
</dbReference>
<keyword evidence="5 7" id="KW-0472">Membrane</keyword>
<feature type="transmembrane region" description="Helical" evidence="7">
    <location>
        <begin position="507"/>
        <end position="531"/>
    </location>
</feature>
<dbReference type="SUPFAM" id="SSF103473">
    <property type="entry name" value="MFS general substrate transporter"/>
    <property type="match status" value="1"/>
</dbReference>
<feature type="transmembrane region" description="Helical" evidence="7">
    <location>
        <begin position="82"/>
        <end position="99"/>
    </location>
</feature>
<evidence type="ECO:0000256" key="1">
    <source>
        <dbReference type="ARBA" id="ARBA00004141"/>
    </source>
</evidence>
<dbReference type="EMBL" id="LT594495">
    <property type="protein sequence ID" value="SBT71038.1"/>
    <property type="molecule type" value="Genomic_DNA"/>
</dbReference>
<feature type="transmembrane region" description="Helical" evidence="7">
    <location>
        <begin position="483"/>
        <end position="501"/>
    </location>
</feature>
<evidence type="ECO:0000256" key="6">
    <source>
        <dbReference type="SAM" id="MobiDB-lite"/>
    </source>
</evidence>
<evidence type="ECO:0000313" key="9">
    <source>
        <dbReference type="Proteomes" id="UP000219799"/>
    </source>
</evidence>
<proteinExistence type="predicted"/>
<dbReference type="InterPro" id="IPR052983">
    <property type="entry name" value="MFS_Riboflavin_Transporter"/>
</dbReference>
<feature type="transmembrane region" description="Helical" evidence="7">
    <location>
        <begin position="414"/>
        <end position="439"/>
    </location>
</feature>
<feature type="compositionally biased region" description="Gly residues" evidence="6">
    <location>
        <begin position="309"/>
        <end position="320"/>
    </location>
</feature>
<dbReference type="VEuPathDB" id="PlasmoDB:PmUG01_07037900"/>
<accession>A0A1C3KBZ7</accession>
<gene>
    <name evidence="8" type="primary">PmlGA01_070028500</name>
    <name evidence="8" type="ORF">PMLGA01_070028500</name>
</gene>
<feature type="transmembrane region" description="Helical" evidence="7">
    <location>
        <begin position="574"/>
        <end position="592"/>
    </location>
</feature>
<feature type="transmembrane region" description="Helical" evidence="7">
    <location>
        <begin position="50"/>
        <end position="70"/>
    </location>
</feature>
<evidence type="ECO:0000313" key="8">
    <source>
        <dbReference type="EMBL" id="SBT71038.1"/>
    </source>
</evidence>
<evidence type="ECO:0000256" key="4">
    <source>
        <dbReference type="ARBA" id="ARBA00022989"/>
    </source>
</evidence>
<comment type="subcellular location">
    <subcellularLocation>
        <location evidence="1">Membrane</location>
        <topology evidence="1">Multi-pass membrane protein</topology>
    </subcellularLocation>
</comment>
<dbReference type="Proteomes" id="UP000219799">
    <property type="component" value="Chromosome 7"/>
</dbReference>
<name>A0A1C3KBZ7_PLAMA</name>
<dbReference type="AlphaFoldDB" id="A0A1C3KBZ7"/>
<keyword evidence="4 7" id="KW-1133">Transmembrane helix</keyword>
<evidence type="ECO:0000256" key="3">
    <source>
        <dbReference type="ARBA" id="ARBA00022692"/>
    </source>
</evidence>
<feature type="transmembrane region" description="Helical" evidence="7">
    <location>
        <begin position="105"/>
        <end position="128"/>
    </location>
</feature>
<dbReference type="Gene3D" id="1.20.1250.20">
    <property type="entry name" value="MFS general substrate transporter like domains"/>
    <property type="match status" value="2"/>
</dbReference>
<feature type="transmembrane region" description="Helical" evidence="7">
    <location>
        <begin position="12"/>
        <end position="30"/>
    </location>
</feature>